<dbReference type="AlphaFoldDB" id="A0A0N1HIC9"/>
<dbReference type="InterPro" id="IPR045886">
    <property type="entry name" value="ThiF/MoeB/HesA"/>
</dbReference>
<evidence type="ECO:0000256" key="2">
    <source>
        <dbReference type="ARBA" id="ARBA00043893"/>
    </source>
</evidence>
<evidence type="ECO:0000256" key="3">
    <source>
        <dbReference type="SAM" id="MobiDB-lite"/>
    </source>
</evidence>
<protein>
    <submittedName>
        <fullName evidence="6">Adenylyltransferase and sulfurtransferase uba4</fullName>
    </submittedName>
</protein>
<proteinExistence type="predicted"/>
<dbReference type="InterPro" id="IPR035985">
    <property type="entry name" value="Ubiquitin-activating_enz"/>
</dbReference>
<dbReference type="GO" id="GO:0032447">
    <property type="term" value="P:protein urmylation"/>
    <property type="evidence" value="ECO:0007669"/>
    <property type="project" value="TreeGrafter"/>
</dbReference>
<dbReference type="GO" id="GO:0042292">
    <property type="term" value="F:URM1 activating enzyme activity"/>
    <property type="evidence" value="ECO:0007669"/>
    <property type="project" value="TreeGrafter"/>
</dbReference>
<dbReference type="VEuPathDB" id="FungiDB:AB675_743"/>
<evidence type="ECO:0000256" key="4">
    <source>
        <dbReference type="SAM" id="Phobius"/>
    </source>
</evidence>
<feature type="compositionally biased region" description="Basic and acidic residues" evidence="3">
    <location>
        <begin position="218"/>
        <end position="231"/>
    </location>
</feature>
<sequence length="573" mass="61748">MKSETPTQDVVTLPREPPNGHATKPGDPEASQTNSGHEPVPRTQIDPSSLPTRETIRMNGAVASAAQAPSQSIFQPPDPLTLRYARQLLLPQLHGLTGQKRLQQSRILIIGLGGLGCPAALYLAAAGVGTLGFVDGDVVEESNLHRQVLHSESRVGMEKCRSAREGVKAVNSGCVVEVYGVRVGGREVLGILEGWVRPDGEADEGGELQRQEAGLNGDTERPGRRAQKADGRTSNWDLVLDCTDNPATRYAINDAAMLCDVPLVSGAAQRGEGMLMVLGFKWAVRGQEDSDPTSDASAGDEISAAQYITNTSSHSDPPPPRPLSQPIAGRGPCYRCIYPVPPDPTTVASCAEIGVLGTAVGTIGTLMAQEALKLLVLPNETRVLAQDDLAGRRGEMLLVNAFSAQGLRGMFRGVGLRGRRKGCLGCVDYEEWCGRVEDVRVLSRDRGERVTARAFLEGLRTQASEDIERTGDRGTGKVTIVDVREEIEVELGARLEGATNLPFSRIHRDPEEAFAEFVKEENSEAKVYFVCQRGNDSQIAAKSLMVLDERLGRRRGWIGDVEGGFVAMEKVTI</sequence>
<dbReference type="STRING" id="1664694.A0A0N1HIC9"/>
<dbReference type="GO" id="GO:0004792">
    <property type="term" value="F:thiosulfate-cyanide sulfurtransferase activity"/>
    <property type="evidence" value="ECO:0007669"/>
    <property type="project" value="TreeGrafter"/>
</dbReference>
<dbReference type="InterPro" id="IPR036873">
    <property type="entry name" value="Rhodanese-like_dom_sf"/>
</dbReference>
<dbReference type="Pfam" id="PF00581">
    <property type="entry name" value="Rhodanese"/>
    <property type="match status" value="1"/>
</dbReference>
<dbReference type="OrthoDB" id="10261062at2759"/>
<dbReference type="InterPro" id="IPR000594">
    <property type="entry name" value="ThiF_NAD_FAD-bd"/>
</dbReference>
<comment type="caution">
    <text evidence="6">The sequence shown here is derived from an EMBL/GenBank/DDBJ whole genome shotgun (WGS) entry which is preliminary data.</text>
</comment>
<evidence type="ECO:0000313" key="6">
    <source>
        <dbReference type="EMBL" id="KPI46062.1"/>
    </source>
</evidence>
<feature type="transmembrane region" description="Helical" evidence="4">
    <location>
        <begin position="107"/>
        <end position="134"/>
    </location>
</feature>
<keyword evidence="7" id="KW-1185">Reference proteome</keyword>
<gene>
    <name evidence="6" type="ORF">AB675_743</name>
</gene>
<feature type="compositionally biased region" description="Polar residues" evidence="3">
    <location>
        <begin position="1"/>
        <end position="10"/>
    </location>
</feature>
<feature type="region of interest" description="Disordered" evidence="3">
    <location>
        <begin position="200"/>
        <end position="232"/>
    </location>
</feature>
<dbReference type="PROSITE" id="PS50206">
    <property type="entry name" value="RHODANESE_3"/>
    <property type="match status" value="1"/>
</dbReference>
<reference evidence="6 7" key="1">
    <citation type="submission" date="2015-06" db="EMBL/GenBank/DDBJ databases">
        <title>Draft genome of the ant-associated black yeast Phialophora attae CBS 131958.</title>
        <authorList>
            <person name="Moreno L.F."/>
            <person name="Stielow B.J."/>
            <person name="de Hoog S."/>
            <person name="Vicente V.A."/>
            <person name="Weiss V.A."/>
            <person name="de Vries M."/>
            <person name="Cruz L.M."/>
            <person name="Souza E.M."/>
        </authorList>
    </citation>
    <scope>NUCLEOTIDE SEQUENCE [LARGE SCALE GENOMIC DNA]</scope>
    <source>
        <strain evidence="6 7">CBS 131958</strain>
    </source>
</reference>
<dbReference type="RefSeq" id="XP_018006025.1">
    <property type="nucleotide sequence ID" value="XM_018147809.1"/>
</dbReference>
<keyword evidence="4" id="KW-1133">Transmembrane helix</keyword>
<keyword evidence="1 6" id="KW-0548">Nucleotidyltransferase</keyword>
<organism evidence="6 7">
    <name type="scientific">Cyphellophora attinorum</name>
    <dbReference type="NCBI Taxonomy" id="1664694"/>
    <lineage>
        <taxon>Eukaryota</taxon>
        <taxon>Fungi</taxon>
        <taxon>Dikarya</taxon>
        <taxon>Ascomycota</taxon>
        <taxon>Pezizomycotina</taxon>
        <taxon>Eurotiomycetes</taxon>
        <taxon>Chaetothyriomycetidae</taxon>
        <taxon>Chaetothyriales</taxon>
        <taxon>Cyphellophoraceae</taxon>
        <taxon>Cyphellophora</taxon>
    </lineage>
</organism>
<keyword evidence="4" id="KW-0472">Membrane</keyword>
<dbReference type="Proteomes" id="UP000038010">
    <property type="component" value="Unassembled WGS sequence"/>
</dbReference>
<keyword evidence="6" id="KW-0808">Transferase</keyword>
<dbReference type="EMBL" id="LFJN01000001">
    <property type="protein sequence ID" value="KPI46062.1"/>
    <property type="molecule type" value="Genomic_DNA"/>
</dbReference>
<dbReference type="SUPFAM" id="SSF52821">
    <property type="entry name" value="Rhodanese/Cell cycle control phosphatase"/>
    <property type="match status" value="1"/>
</dbReference>
<evidence type="ECO:0000259" key="5">
    <source>
        <dbReference type="PROSITE" id="PS50206"/>
    </source>
</evidence>
<dbReference type="Gene3D" id="3.40.250.10">
    <property type="entry name" value="Rhodanese-like domain"/>
    <property type="match status" value="1"/>
</dbReference>
<dbReference type="PANTHER" id="PTHR10953:SF102">
    <property type="entry name" value="ADENYLYLTRANSFERASE AND SULFURTRANSFERASE MOCS3"/>
    <property type="match status" value="1"/>
</dbReference>
<dbReference type="GO" id="GO:0005737">
    <property type="term" value="C:cytoplasm"/>
    <property type="evidence" value="ECO:0007669"/>
    <property type="project" value="TreeGrafter"/>
</dbReference>
<dbReference type="SUPFAM" id="SSF69572">
    <property type="entry name" value="Activating enzymes of the ubiquitin-like proteins"/>
    <property type="match status" value="1"/>
</dbReference>
<accession>A0A0N1HIC9</accession>
<evidence type="ECO:0000256" key="1">
    <source>
        <dbReference type="ARBA" id="ARBA00022695"/>
    </source>
</evidence>
<name>A0A0N1HIC9_9EURO</name>
<dbReference type="GO" id="GO:0016779">
    <property type="term" value="F:nucleotidyltransferase activity"/>
    <property type="evidence" value="ECO:0007669"/>
    <property type="project" value="UniProtKB-KW"/>
</dbReference>
<dbReference type="GeneID" id="28739678"/>
<comment type="function">
    <text evidence="2">Plays a central role in 2-thiolation of mcm(5)S(2)U at tRNA wobble positions of cytosolic tRNA(Lys), tRNA(Glu) and tRNA(Gln). Also essential during biosynthesis of the molybdenum cofactor. Acts by mediating the C-terminal thiocarboxylation of sulfur carriers urm1 and mocs2a. Its N-terminus first activates urm1 and mocs2a as acyl-adenylates (-COAMP), then the persulfide sulfur on the catalytic cysteine is transferred to urm1 and mocs2a to form thiocarboxylation (-COSH) of their C-terminus. The reaction probably involves hydrogen sulfide that is generated from the persulfide intermediate and that acts as a nucleophile towards urm1 and mocs2a. Subsequently, a transient disulfide bond is formed. Does not use thiosulfate as sulfur donor; nfs1 probably acting as a sulfur donor for thiocarboxylation reactions.</text>
</comment>
<dbReference type="InterPro" id="IPR001763">
    <property type="entry name" value="Rhodanese-like_dom"/>
</dbReference>
<dbReference type="PANTHER" id="PTHR10953">
    <property type="entry name" value="UBIQUITIN-ACTIVATING ENZYME E1"/>
    <property type="match status" value="1"/>
</dbReference>
<dbReference type="Gene3D" id="3.40.50.720">
    <property type="entry name" value="NAD(P)-binding Rossmann-like Domain"/>
    <property type="match status" value="1"/>
</dbReference>
<feature type="domain" description="Rhodanese" evidence="5">
    <location>
        <begin position="474"/>
        <end position="570"/>
    </location>
</feature>
<feature type="region of interest" description="Disordered" evidence="3">
    <location>
        <begin position="1"/>
        <end position="51"/>
    </location>
</feature>
<dbReference type="Pfam" id="PF00899">
    <property type="entry name" value="ThiF"/>
    <property type="match status" value="2"/>
</dbReference>
<keyword evidence="4" id="KW-0812">Transmembrane</keyword>
<dbReference type="GO" id="GO:0002143">
    <property type="term" value="P:tRNA wobble position uridine thiolation"/>
    <property type="evidence" value="ECO:0007669"/>
    <property type="project" value="TreeGrafter"/>
</dbReference>
<dbReference type="CDD" id="cd00757">
    <property type="entry name" value="ThiF_MoeB_HesA_family"/>
    <property type="match status" value="1"/>
</dbReference>
<evidence type="ECO:0000313" key="7">
    <source>
        <dbReference type="Proteomes" id="UP000038010"/>
    </source>
</evidence>